<sequence length="60" mass="6128">MVPGGSELIPAIGTIFSGDGEASGSSIAAFMAIVGTMVAYFAAVVINFGDFTRFVKPNAR</sequence>
<keyword evidence="3 6" id="KW-0812">Transmembrane</keyword>
<dbReference type="EMBL" id="AP019416">
    <property type="protein sequence ID" value="BBI52958.1"/>
    <property type="molecule type" value="Genomic_DNA"/>
</dbReference>
<evidence type="ECO:0000313" key="8">
    <source>
        <dbReference type="Proteomes" id="UP000289555"/>
    </source>
</evidence>
<evidence type="ECO:0000256" key="5">
    <source>
        <dbReference type="ARBA" id="ARBA00023136"/>
    </source>
</evidence>
<protein>
    <submittedName>
        <fullName evidence="7">Uncharacterized protein</fullName>
    </submittedName>
</protein>
<dbReference type="InterPro" id="IPR001248">
    <property type="entry name" value="Pur-cyt_permease"/>
</dbReference>
<accession>A0ABM7GQI8</accession>
<keyword evidence="5 6" id="KW-0472">Membrane</keyword>
<evidence type="ECO:0000256" key="1">
    <source>
        <dbReference type="ARBA" id="ARBA00004141"/>
    </source>
</evidence>
<organism evidence="7 8">
    <name type="scientific">Vreelandella olivaria</name>
    <dbReference type="NCBI Taxonomy" id="390919"/>
    <lineage>
        <taxon>Bacteria</taxon>
        <taxon>Pseudomonadati</taxon>
        <taxon>Pseudomonadota</taxon>
        <taxon>Gammaproteobacteria</taxon>
        <taxon>Oceanospirillales</taxon>
        <taxon>Halomonadaceae</taxon>
        <taxon>Vreelandella</taxon>
    </lineage>
</organism>
<evidence type="ECO:0000256" key="2">
    <source>
        <dbReference type="ARBA" id="ARBA00008974"/>
    </source>
</evidence>
<dbReference type="Gene3D" id="1.10.4160.10">
    <property type="entry name" value="Hydantoin permease"/>
    <property type="match status" value="1"/>
</dbReference>
<proteinExistence type="inferred from homology"/>
<evidence type="ECO:0000256" key="3">
    <source>
        <dbReference type="ARBA" id="ARBA00022692"/>
    </source>
</evidence>
<evidence type="ECO:0000256" key="6">
    <source>
        <dbReference type="SAM" id="Phobius"/>
    </source>
</evidence>
<reference evidence="8" key="1">
    <citation type="journal article" date="2019" name="Microbiol. Resour. Announc.">
        <title>Complete Genome Sequence of Halomonas olivaria, a Moderately Halophilic Bacterium Isolated from Olive Processing Effluents, Obtained by Nanopore Sequencing.</title>
        <authorList>
            <person name="Nagata S."/>
            <person name="Ii K.M."/>
            <person name="Tsukimi T."/>
            <person name="Miura M.C."/>
            <person name="Galipon J."/>
            <person name="Arakawa K."/>
        </authorList>
    </citation>
    <scope>NUCLEOTIDE SEQUENCE [LARGE SCALE GENOMIC DNA]</scope>
    <source>
        <strain evidence="8">TYRC17</strain>
    </source>
</reference>
<dbReference type="Pfam" id="PF02133">
    <property type="entry name" value="Transp_cyt_pur"/>
    <property type="match status" value="1"/>
</dbReference>
<evidence type="ECO:0000313" key="7">
    <source>
        <dbReference type="EMBL" id="BBI52958.1"/>
    </source>
</evidence>
<gene>
    <name evidence="7" type="ORF">HORIV_53790</name>
</gene>
<feature type="transmembrane region" description="Helical" evidence="6">
    <location>
        <begin position="27"/>
        <end position="48"/>
    </location>
</feature>
<keyword evidence="8" id="KW-1185">Reference proteome</keyword>
<dbReference type="Proteomes" id="UP000289555">
    <property type="component" value="Chromosome"/>
</dbReference>
<name>A0ABM7GQI8_9GAMM</name>
<keyword evidence="4 6" id="KW-1133">Transmembrane helix</keyword>
<comment type="similarity">
    <text evidence="2">Belongs to the purine-cytosine permease (2.A.39) family.</text>
</comment>
<comment type="subcellular location">
    <subcellularLocation>
        <location evidence="1">Membrane</location>
        <topology evidence="1">Multi-pass membrane protein</topology>
    </subcellularLocation>
</comment>
<evidence type="ECO:0000256" key="4">
    <source>
        <dbReference type="ARBA" id="ARBA00022989"/>
    </source>
</evidence>